<comment type="caution">
    <text evidence="2">The sequence shown here is derived from an EMBL/GenBank/DDBJ whole genome shotgun (WGS) entry which is preliminary data.</text>
</comment>
<organism evidence="2 3">
    <name type="scientific">Streptomyces spongiicola</name>
    <dbReference type="NCBI Taxonomy" id="1690221"/>
    <lineage>
        <taxon>Bacteria</taxon>
        <taxon>Bacillati</taxon>
        <taxon>Actinomycetota</taxon>
        <taxon>Actinomycetes</taxon>
        <taxon>Kitasatosporales</taxon>
        <taxon>Streptomycetaceae</taxon>
        <taxon>Streptomyces</taxon>
    </lineage>
</organism>
<feature type="compositionally biased region" description="Basic and acidic residues" evidence="1">
    <location>
        <begin position="7"/>
        <end position="21"/>
    </location>
</feature>
<evidence type="ECO:0000256" key="1">
    <source>
        <dbReference type="SAM" id="MobiDB-lite"/>
    </source>
</evidence>
<evidence type="ECO:0000313" key="3">
    <source>
        <dbReference type="Proteomes" id="UP000265354"/>
    </source>
</evidence>
<accession>A0A388T462</accession>
<gene>
    <name evidence="2" type="ORF">SSP531S_52050</name>
</gene>
<dbReference type="AlphaFoldDB" id="A0A388T462"/>
<dbReference type="EMBL" id="BGZL01000022">
    <property type="protein sequence ID" value="GBQ03728.1"/>
    <property type="molecule type" value="Genomic_DNA"/>
</dbReference>
<dbReference type="Proteomes" id="UP000265354">
    <property type="component" value="Unassembled WGS sequence"/>
</dbReference>
<proteinExistence type="predicted"/>
<sequence length="67" mass="7304">MGPGRGAVERGAERHGEQARGRAGAELHWLLMEQFLPDNGRDMTEMPHMNPPYCLGGTVVWVAGNST</sequence>
<reference evidence="2 3" key="1">
    <citation type="submission" date="2018-07" db="EMBL/GenBank/DDBJ databases">
        <title>Whole Genome Shotgun Sequence of Streptomyces spongiicola strain 531S.</title>
        <authorList>
            <person name="Dohra H."/>
            <person name="Kodani S."/>
        </authorList>
    </citation>
    <scope>NUCLEOTIDE SEQUENCE [LARGE SCALE GENOMIC DNA]</scope>
    <source>
        <strain evidence="2 3">531S</strain>
    </source>
</reference>
<name>A0A388T462_9ACTN</name>
<feature type="region of interest" description="Disordered" evidence="1">
    <location>
        <begin position="1"/>
        <end position="21"/>
    </location>
</feature>
<evidence type="ECO:0000313" key="2">
    <source>
        <dbReference type="EMBL" id="GBQ03728.1"/>
    </source>
</evidence>
<protein>
    <submittedName>
        <fullName evidence="2">Uncharacterized protein</fullName>
    </submittedName>
</protein>